<reference evidence="1" key="3">
    <citation type="submission" date="2025-09" db="UniProtKB">
        <authorList>
            <consortium name="Ensembl"/>
        </authorList>
    </citation>
    <scope>IDENTIFICATION</scope>
</reference>
<dbReference type="InParanoid" id="H2Z903"/>
<proteinExistence type="predicted"/>
<reference evidence="2" key="1">
    <citation type="submission" date="2003-08" db="EMBL/GenBank/DDBJ databases">
        <authorList>
            <person name="Birren B."/>
            <person name="Nusbaum C."/>
            <person name="Abebe A."/>
            <person name="Abouelleil A."/>
            <person name="Adekoya E."/>
            <person name="Ait-zahra M."/>
            <person name="Allen N."/>
            <person name="Allen T."/>
            <person name="An P."/>
            <person name="Anderson M."/>
            <person name="Anderson S."/>
            <person name="Arachchi H."/>
            <person name="Armbruster J."/>
            <person name="Bachantsang P."/>
            <person name="Baldwin J."/>
            <person name="Barry A."/>
            <person name="Bayul T."/>
            <person name="Blitshsteyn B."/>
            <person name="Bloom T."/>
            <person name="Blye J."/>
            <person name="Boguslavskiy L."/>
            <person name="Borowsky M."/>
            <person name="Boukhgalter B."/>
            <person name="Brunache A."/>
            <person name="Butler J."/>
            <person name="Calixte N."/>
            <person name="Calvo S."/>
            <person name="Camarata J."/>
            <person name="Campo K."/>
            <person name="Chang J."/>
            <person name="Cheshatsang Y."/>
            <person name="Citroen M."/>
            <person name="Collymore A."/>
            <person name="Considine T."/>
            <person name="Cook A."/>
            <person name="Cooke P."/>
            <person name="Corum B."/>
            <person name="Cuomo C."/>
            <person name="David R."/>
            <person name="Dawoe T."/>
            <person name="Degray S."/>
            <person name="Dodge S."/>
            <person name="Dooley K."/>
            <person name="Dorje P."/>
            <person name="Dorjee K."/>
            <person name="Dorris L."/>
            <person name="Duffey N."/>
            <person name="Dupes A."/>
            <person name="Elkins T."/>
            <person name="Engels R."/>
            <person name="Erickson J."/>
            <person name="Farina A."/>
            <person name="Faro S."/>
            <person name="Ferreira P."/>
            <person name="Fischer H."/>
            <person name="Fitzgerald M."/>
            <person name="Foley K."/>
            <person name="Gage D."/>
            <person name="Galagan J."/>
            <person name="Gearin G."/>
            <person name="Gnerre S."/>
            <person name="Gnirke A."/>
            <person name="Goyette A."/>
            <person name="Graham J."/>
            <person name="Grandbois E."/>
            <person name="Gyaltsen K."/>
            <person name="Hafez N."/>
            <person name="Hagopian D."/>
            <person name="Hagos B."/>
            <person name="Hall J."/>
            <person name="Hatcher B."/>
            <person name="Heller A."/>
            <person name="Higgins H."/>
            <person name="Honan T."/>
            <person name="Horn A."/>
            <person name="Houde N."/>
            <person name="Hughes L."/>
            <person name="Hulme W."/>
            <person name="Husby E."/>
            <person name="Iliev I."/>
            <person name="Jaffe D."/>
            <person name="Jones C."/>
            <person name="Kamal M."/>
            <person name="Kamat A."/>
            <person name="Kamvysselis M."/>
            <person name="Karlsson E."/>
            <person name="Kells C."/>
            <person name="Kieu A."/>
            <person name="Kisner P."/>
            <person name="Kodira C."/>
            <person name="Kulbokas E."/>
            <person name="Labutti K."/>
            <person name="Lama D."/>
            <person name="Landers T."/>
            <person name="Leger J."/>
            <person name="Levine S."/>
            <person name="Lewis D."/>
            <person name="Lewis T."/>
            <person name="Lindblad-toh K."/>
            <person name="Liu X."/>
            <person name="Lokyitsang T."/>
            <person name="Lokyitsang Y."/>
            <person name="Lucien O."/>
            <person name="Lui A."/>
            <person name="Ma L.J."/>
            <person name="Mabbitt R."/>
            <person name="Macdonald J."/>
            <person name="Maclean C."/>
            <person name="Major J."/>
            <person name="Manning J."/>
            <person name="Marabella R."/>
            <person name="Maru K."/>
            <person name="Matthews C."/>
            <person name="Mauceli E."/>
            <person name="Mccarthy M."/>
            <person name="Mcdonough S."/>
            <person name="Mcghee T."/>
            <person name="Meldrim J."/>
            <person name="Meneus L."/>
            <person name="Mesirov J."/>
            <person name="Mihalev A."/>
            <person name="Mihova T."/>
            <person name="Mikkelsen T."/>
            <person name="Mlenga V."/>
            <person name="Moru K."/>
            <person name="Mozes J."/>
            <person name="Mulrain L."/>
            <person name="Munson G."/>
            <person name="Naylor J."/>
            <person name="Newes C."/>
            <person name="Nguyen C."/>
            <person name="Nguyen N."/>
            <person name="Nguyen T."/>
            <person name="Nicol R."/>
            <person name="Nielsen C."/>
            <person name="Nizzari M."/>
            <person name="Norbu C."/>
            <person name="Norbu N."/>
            <person name="O'donnell P."/>
            <person name="Okoawo O."/>
            <person name="O'leary S."/>
            <person name="Omotosho B."/>
            <person name="O'neill K."/>
            <person name="Osman S."/>
            <person name="Parker S."/>
            <person name="Perrin D."/>
            <person name="Phunkhang P."/>
            <person name="Piqani B."/>
            <person name="Purcell S."/>
            <person name="Rachupka T."/>
            <person name="Ramasamy U."/>
            <person name="Rameau R."/>
            <person name="Ray V."/>
            <person name="Raymond C."/>
            <person name="Retta R."/>
            <person name="Richardson S."/>
            <person name="Rise C."/>
            <person name="Rodriguez J."/>
            <person name="Rogers J."/>
            <person name="Rogov P."/>
            <person name="Rutman M."/>
            <person name="Schupbach R."/>
            <person name="Seaman C."/>
            <person name="Settipalli S."/>
            <person name="Sharpe T."/>
            <person name="Sheridan J."/>
            <person name="Sherpa N."/>
            <person name="Shi J."/>
            <person name="Smirnov S."/>
            <person name="Smith C."/>
            <person name="Sougnez C."/>
            <person name="Spencer B."/>
            <person name="Stalker J."/>
            <person name="Stange-thomann N."/>
            <person name="Stavropoulos S."/>
            <person name="Stetson K."/>
            <person name="Stone C."/>
            <person name="Stone S."/>
            <person name="Stubbs M."/>
            <person name="Talamas J."/>
            <person name="Tchuinga P."/>
            <person name="Tenzing P."/>
            <person name="Tesfaye S."/>
            <person name="Theodore J."/>
            <person name="Thoulutsang Y."/>
            <person name="Topham K."/>
            <person name="Towey S."/>
            <person name="Tsamla T."/>
            <person name="Tsomo N."/>
            <person name="Vallee D."/>
            <person name="Vassiliev H."/>
            <person name="Venkataraman V."/>
            <person name="Vinson J."/>
            <person name="Vo A."/>
            <person name="Wade C."/>
            <person name="Wang S."/>
            <person name="Wangchuk T."/>
            <person name="Wangdi T."/>
            <person name="Whittaker C."/>
            <person name="Wilkinson J."/>
            <person name="Wu Y."/>
            <person name="Wyman D."/>
            <person name="Yadav S."/>
            <person name="Yang S."/>
            <person name="Yang X."/>
            <person name="Yeager S."/>
            <person name="Yee E."/>
            <person name="Young G."/>
            <person name="Zainoun J."/>
            <person name="Zembeck L."/>
            <person name="Zimmer A."/>
            <person name="Zody M."/>
            <person name="Lander E."/>
        </authorList>
    </citation>
    <scope>NUCLEOTIDE SEQUENCE [LARGE SCALE GENOMIC DNA]</scope>
</reference>
<evidence type="ECO:0000313" key="1">
    <source>
        <dbReference type="Ensembl" id="ENSCSAVP00000014068.1"/>
    </source>
</evidence>
<protein>
    <submittedName>
        <fullName evidence="1">Uncharacterized protein</fullName>
    </submittedName>
</protein>
<evidence type="ECO:0000313" key="2">
    <source>
        <dbReference type="Proteomes" id="UP000007875"/>
    </source>
</evidence>
<name>H2Z903_CIOSA</name>
<dbReference type="Ensembl" id="ENSCSAVT00000014230.1">
    <property type="protein sequence ID" value="ENSCSAVP00000014068.1"/>
    <property type="gene ID" value="ENSCSAVG00000008253.1"/>
</dbReference>
<dbReference type="AlphaFoldDB" id="H2Z903"/>
<accession>H2Z903</accession>
<reference evidence="1" key="2">
    <citation type="submission" date="2025-08" db="UniProtKB">
        <authorList>
            <consortium name="Ensembl"/>
        </authorList>
    </citation>
    <scope>IDENTIFICATION</scope>
</reference>
<keyword evidence="2" id="KW-1185">Reference proteome</keyword>
<dbReference type="HOGENOM" id="CLU_1942781_0_0_1"/>
<dbReference type="GeneTree" id="ENSGT00730000112280"/>
<dbReference type="OMA" id="WETAPEM"/>
<organism evidence="1 2">
    <name type="scientific">Ciona savignyi</name>
    <name type="common">Pacific transparent sea squirt</name>
    <dbReference type="NCBI Taxonomy" id="51511"/>
    <lineage>
        <taxon>Eukaryota</taxon>
        <taxon>Metazoa</taxon>
        <taxon>Chordata</taxon>
        <taxon>Tunicata</taxon>
        <taxon>Ascidiacea</taxon>
        <taxon>Phlebobranchia</taxon>
        <taxon>Cionidae</taxon>
        <taxon>Ciona</taxon>
    </lineage>
</organism>
<sequence length="130" mass="14158">MTEALVKGGHTVPKHGFVPIQPNPIGTGHFYFTDTYIHSACWEPGKCSSLDPIVGRSVGSDIPGRMVDLDTDWEVTPEMIGYSLNIPGVLTARLLNGPISQMNKRVSHLGGDESTVGTIKTKMVEIKWHS</sequence>
<dbReference type="Proteomes" id="UP000007875">
    <property type="component" value="Unassembled WGS sequence"/>
</dbReference>